<organism evidence="2 3">
    <name type="scientific">Ophiocordyceps polyrhachis-furcata BCC 54312</name>
    <dbReference type="NCBI Taxonomy" id="1330021"/>
    <lineage>
        <taxon>Eukaryota</taxon>
        <taxon>Fungi</taxon>
        <taxon>Dikarya</taxon>
        <taxon>Ascomycota</taxon>
        <taxon>Pezizomycotina</taxon>
        <taxon>Sordariomycetes</taxon>
        <taxon>Hypocreomycetidae</taxon>
        <taxon>Hypocreales</taxon>
        <taxon>Ophiocordycipitaceae</taxon>
        <taxon>Ophiocordyceps</taxon>
    </lineage>
</organism>
<dbReference type="Proteomes" id="UP000253664">
    <property type="component" value="Unassembled WGS sequence"/>
</dbReference>
<feature type="region of interest" description="Disordered" evidence="1">
    <location>
        <begin position="30"/>
        <end position="53"/>
    </location>
</feature>
<gene>
    <name evidence="2" type="ORF">L249_0980</name>
</gene>
<evidence type="ECO:0000313" key="2">
    <source>
        <dbReference type="EMBL" id="RCI12436.1"/>
    </source>
</evidence>
<proteinExistence type="predicted"/>
<protein>
    <submittedName>
        <fullName evidence="2">Uncharacterized protein</fullName>
    </submittedName>
</protein>
<sequence length="75" mass="8442">MVVNWGNPGEDETKRRIMMTCRFAFKIEKKEEEGKKDNGKEKGGDEERQGMKGCSGWTATYPYGVTVAPVAARRV</sequence>
<comment type="caution">
    <text evidence="2">The sequence shown here is derived from an EMBL/GenBank/DDBJ whole genome shotgun (WGS) entry which is preliminary data.</text>
</comment>
<dbReference type="EMBL" id="LKCN02000007">
    <property type="protein sequence ID" value="RCI12436.1"/>
    <property type="molecule type" value="Genomic_DNA"/>
</dbReference>
<reference evidence="2 3" key="1">
    <citation type="journal article" date="2015" name="BMC Genomics">
        <title>Insights from the genome of Ophiocordyceps polyrhachis-furcata to pathogenicity and host specificity in insect fungi.</title>
        <authorList>
            <person name="Wichadakul D."/>
            <person name="Kobmoo N."/>
            <person name="Ingsriswang S."/>
            <person name="Tangphatsornruang S."/>
            <person name="Chantasingh D."/>
            <person name="Luangsa-ard J.J."/>
            <person name="Eurwilaichitr L."/>
        </authorList>
    </citation>
    <scope>NUCLEOTIDE SEQUENCE [LARGE SCALE GENOMIC DNA]</scope>
    <source>
        <strain evidence="2 3">BCC 54312</strain>
    </source>
</reference>
<evidence type="ECO:0000256" key="1">
    <source>
        <dbReference type="SAM" id="MobiDB-lite"/>
    </source>
</evidence>
<name>A0A367LDE1_9HYPO</name>
<evidence type="ECO:0000313" key="3">
    <source>
        <dbReference type="Proteomes" id="UP000253664"/>
    </source>
</evidence>
<feature type="compositionally biased region" description="Basic and acidic residues" evidence="1">
    <location>
        <begin position="30"/>
        <end position="50"/>
    </location>
</feature>
<accession>A0A367LDE1</accession>
<keyword evidence="3" id="KW-1185">Reference proteome</keyword>
<dbReference type="AlphaFoldDB" id="A0A367LDE1"/>